<dbReference type="SUPFAM" id="SSF48350">
    <property type="entry name" value="GTPase activation domain, GAP"/>
    <property type="match status" value="1"/>
</dbReference>
<dbReference type="SUPFAM" id="SSF54928">
    <property type="entry name" value="RNA-binding domain, RBD"/>
    <property type="match status" value="2"/>
</dbReference>
<keyword evidence="4" id="KW-0472">Membrane</keyword>
<feature type="compositionally biased region" description="Acidic residues" evidence="3">
    <location>
        <begin position="92"/>
        <end position="101"/>
    </location>
</feature>
<evidence type="ECO:0000259" key="5">
    <source>
        <dbReference type="PROSITE" id="PS50003"/>
    </source>
</evidence>
<dbReference type="Gene3D" id="3.30.70.330">
    <property type="match status" value="1"/>
</dbReference>
<dbReference type="Gene3D" id="1.10.555.10">
    <property type="entry name" value="Rho GTPase activation protein"/>
    <property type="match status" value="1"/>
</dbReference>
<name>A0A0V1F1A4_TRIPS</name>
<dbReference type="Pfam" id="PF00620">
    <property type="entry name" value="RhoGAP"/>
    <property type="match status" value="1"/>
</dbReference>
<feature type="region of interest" description="Disordered" evidence="3">
    <location>
        <begin position="1452"/>
        <end position="1476"/>
    </location>
</feature>
<feature type="region of interest" description="Disordered" evidence="3">
    <location>
        <begin position="1384"/>
        <end position="1426"/>
    </location>
</feature>
<dbReference type="SMART" id="SM00360">
    <property type="entry name" value="RRM"/>
    <property type="match status" value="2"/>
</dbReference>
<dbReference type="InterPro" id="IPR012677">
    <property type="entry name" value="Nucleotide-bd_a/b_plait_sf"/>
</dbReference>
<evidence type="ECO:0000313" key="9">
    <source>
        <dbReference type="Proteomes" id="UP000054632"/>
    </source>
</evidence>
<evidence type="ECO:0000259" key="7">
    <source>
        <dbReference type="PROSITE" id="PS50238"/>
    </source>
</evidence>
<dbReference type="SUPFAM" id="SSF50729">
    <property type="entry name" value="PH domain-like"/>
    <property type="match status" value="1"/>
</dbReference>
<evidence type="ECO:0000256" key="3">
    <source>
        <dbReference type="SAM" id="MobiDB-lite"/>
    </source>
</evidence>
<dbReference type="EMBL" id="JYDR01000001">
    <property type="protein sequence ID" value="KRY79628.1"/>
    <property type="molecule type" value="Genomic_DNA"/>
</dbReference>
<dbReference type="CDD" id="cd00590">
    <property type="entry name" value="RRM_SF"/>
    <property type="match status" value="2"/>
</dbReference>
<keyword evidence="2" id="KW-0694">RNA-binding</keyword>
<feature type="compositionally biased region" description="Polar residues" evidence="3">
    <location>
        <begin position="1387"/>
        <end position="1412"/>
    </location>
</feature>
<protein>
    <submittedName>
        <fullName evidence="8">GTPase-activating protein pac-1</fullName>
    </submittedName>
</protein>
<evidence type="ECO:0000256" key="4">
    <source>
        <dbReference type="SAM" id="Phobius"/>
    </source>
</evidence>
<feature type="compositionally biased region" description="Low complexity" evidence="3">
    <location>
        <begin position="1413"/>
        <end position="1426"/>
    </location>
</feature>
<dbReference type="InterPro" id="IPR000198">
    <property type="entry name" value="RhoGAP_dom"/>
</dbReference>
<dbReference type="PROSITE" id="PS50102">
    <property type="entry name" value="RRM"/>
    <property type="match status" value="1"/>
</dbReference>
<reference evidence="8 9" key="1">
    <citation type="submission" date="2015-01" db="EMBL/GenBank/DDBJ databases">
        <title>Evolution of Trichinella species and genotypes.</title>
        <authorList>
            <person name="Korhonen P.K."/>
            <person name="Edoardo P."/>
            <person name="Giuseppe L.R."/>
            <person name="Gasser R.B."/>
        </authorList>
    </citation>
    <scope>NUCLEOTIDE SEQUENCE [LARGE SCALE GENOMIC DNA]</scope>
    <source>
        <strain evidence="8">ISS13</strain>
    </source>
</reference>
<feature type="domain" description="PH" evidence="5">
    <location>
        <begin position="544"/>
        <end position="666"/>
    </location>
</feature>
<gene>
    <name evidence="8" type="primary">arhgap21-a</name>
    <name evidence="8" type="ORF">T4A_4245</name>
</gene>
<dbReference type="InterPro" id="IPR001849">
    <property type="entry name" value="PH_domain"/>
</dbReference>
<keyword evidence="1" id="KW-0343">GTPase activation</keyword>
<dbReference type="InterPro" id="IPR035979">
    <property type="entry name" value="RBD_domain_sf"/>
</dbReference>
<dbReference type="PANTHER" id="PTHR23175">
    <property type="entry name" value="PDZ DOMAIN-CONTAINING PROTEIN"/>
    <property type="match status" value="1"/>
</dbReference>
<dbReference type="PROSITE" id="PS50238">
    <property type="entry name" value="RHOGAP"/>
    <property type="match status" value="1"/>
</dbReference>
<dbReference type="FunFam" id="1.10.555.10:FF:000058">
    <property type="entry name" value="GTPase-activating protein pac-1"/>
    <property type="match status" value="1"/>
</dbReference>
<dbReference type="SMART" id="SM00324">
    <property type="entry name" value="RhoGAP"/>
    <property type="match status" value="1"/>
</dbReference>
<dbReference type="GO" id="GO:0005096">
    <property type="term" value="F:GTPase activator activity"/>
    <property type="evidence" value="ECO:0007669"/>
    <property type="project" value="UniProtKB-KW"/>
</dbReference>
<dbReference type="InterPro" id="IPR000504">
    <property type="entry name" value="RRM_dom"/>
</dbReference>
<accession>A0A0V1F1A4</accession>
<dbReference type="SMART" id="SM00233">
    <property type="entry name" value="PH"/>
    <property type="match status" value="1"/>
</dbReference>
<dbReference type="Gene3D" id="2.30.29.30">
    <property type="entry name" value="Pleckstrin-homology domain (PH domain)/Phosphotyrosine-binding domain (PTB)"/>
    <property type="match status" value="1"/>
</dbReference>
<keyword evidence="4" id="KW-1133">Transmembrane helix</keyword>
<dbReference type="CDD" id="cd01253">
    <property type="entry name" value="PH_ARHGAP21-like"/>
    <property type="match status" value="1"/>
</dbReference>
<dbReference type="Proteomes" id="UP000054632">
    <property type="component" value="Unassembled WGS sequence"/>
</dbReference>
<dbReference type="GO" id="GO:0003723">
    <property type="term" value="F:RNA binding"/>
    <property type="evidence" value="ECO:0007669"/>
    <property type="project" value="UniProtKB-UniRule"/>
</dbReference>
<feature type="domain" description="RRM" evidence="6">
    <location>
        <begin position="1766"/>
        <end position="1843"/>
    </location>
</feature>
<keyword evidence="4" id="KW-0812">Transmembrane</keyword>
<feature type="compositionally biased region" description="Polar residues" evidence="3">
    <location>
        <begin position="396"/>
        <end position="406"/>
    </location>
</feature>
<feature type="transmembrane region" description="Helical" evidence="4">
    <location>
        <begin position="1617"/>
        <end position="1637"/>
    </location>
</feature>
<evidence type="ECO:0000256" key="1">
    <source>
        <dbReference type="ARBA" id="ARBA00022468"/>
    </source>
</evidence>
<sequence>MNTFSKIYPANGVIIFKARNQCFAEEQLLNVEQKEKWENSSTGYCEEEHNNNNYNNYKAVGRLDLACWKQRNDDSIGDVGKQQEVKEKEQDEKEEEEEDAVDATKDDASLNDSLKLATWKRDLASRSNGLVSSRTVPWCLRRGSVKTGVVSQIVEALRENRKLDENCCCSSSSSSSSAQLGCCYATTSAKDNKYYYYANRRFNNSTITTTTAAAAAAAATVAASDSCLVRTLISLYETGTVDRVGPLKLYHAQMYKRELNRITSHNLGQVLRKAKRFDQLLSGPRRHSLDSNQIFDSFVDNYHNSTTTTTTTNVNGLTDNQGQIRCRAMSTLLDESFPTNRPDVLTCRLRRQQSFIRAVTGNKLLTSDIDTINEYSDHSSSTVNRVYPADGRSKKQSTNRSMPNGNILSSQAAAIQNGRRHSTLKLMDALGKVEVMEKSCLANGNAAIPCSSQTTVPCSARIPVPPGKDQILSPPFVRYRQQGSREKRITRFINFYNSCQDQVDNFTSETCSPSPSCSSSFSDSSCAKPTTLSPCSDSASRSDTVYREGILYHKQVAVENGRRAHDRSWQLYWAFLIDHRMYLCPEKPMLAVPPTALSFDKVANFVREKAALLIDVRSCIADIAYSHLKRKNVFRCITVNQSEHLFQAMDEKDMIGWIAALQSCAVMEETETVSPSSLALIIKHYERQSHSLSPSVKLKKPTTLHRVVTAAKERNTAAAAATTTTTNANLMDDASHDQQTATDLNRDEASAVVASSSSSSSFGQLAHSKLEKGEATLKKVKKWCKTRKAAAGPATVVSSQVNNPKVNAVFGINLEDCVTTGETDFVPLIVQLCVKVVEAYGLDTVGVYRIPGNTAAVNTLSANLDQGFEFVEFDDIRWRDVNVVSSLLKAFFRKLPDPLLTSALYRDFIEANRIESLESRLKAFRELIFKLPKHNFETLKFLLQHLKRVVAHSSVNKMEVKNLALMFGPSLVRPSGENMVTMVTHMSDQCKIVELLLSHSDWIFGSDWSASLDSQSEQTKSLDHSSSNVGELLNLIHHSEKDLDKVKENLARNLQNVKMVKSGYLAPSSSTAQAIQQQQQQCFNTVDYDERNIDEEVARAERLHSLSVECCSPSLLNSRRLSAGVGDPLTISARSSTTNELIQAAEDYRKSREEQIYTARRIFIAGTSAVDSVHNSPPVDSVAKIDGLARHCRHLNVNPNSLDVLSPETREKIKQFQRGHPLWSSSSARTSNNVLATTGLQFTSNNDNKNEVNLRQHNDELIAYSESDVRKKNIDDMLMNRSCQARLAYSANSSKTNTPGATVIATTDRAFNINNNNNNSTTYQHGASILANESYPATISSSGMHDQSGLVESNLSKLISSPAADSASSSSAFLRRHVIMRRPAQLESVSTNREPNKNVKNLPTSPSTAVINTTTTSPSSSSCSSRSTILRNYGQSSFDSAMPVKFSHLLKLNNRKSSSPQAGSGNKRRDARRHTLGNVDCGGIVGVKLSSSSTPSTVTAPTRWSIEAVTGMHGGVGASTTSVECKARQEDDHALKQRCLKRRSVRRSNPNLSSPPLNFDPALQLFLDFFLLLFFSFLFSVLCCSLFTTQLLSESTDCSYVTVKKCNIIVQSNDYKLIFVIFIKVFTIFPTDCFLLLTCTKLHILCLSSVMSKLEIKIKKDNHFHFPHTVGLRENVRNADSKRNGMIRNNENGIFNKSLRHCNGQHGREPFGISGCRINGRYDCQRDGYKCHPQTERNAGSVKYRNMIQKQNTIWAFRKERVCKRRILYLPKLPKHVRKEDIQHVFSKYGTVLQCQILEDVDNCSSLVKMKNGREAFVAQRSLNGSSPIHSLRDGINVVFANRTVINKFKKTSIAVSTITVTRVEASQAGPSNSAVVPLSSEKISDITEIKNRDEFVGYFGRCDNTEKKDCQEIKDNTSENENRTITFTRIDGPTDPYNFSVTDIPAHLNYSQFLEFCKSYGTVDYAVLSKRKYPPALCGCVSFTNMNETSKAAFLKLNGTWFYGKQLKVFQSSCLEILFFKSFICVLVFVTIITSSSSNIIIVAVANFMLFLSTQIRLNSNLMFCCSNVKELAEVVSSTILEHQKMKKSFLISQIYYKIAKGFISHINTFYY</sequence>
<feature type="region of interest" description="Disordered" evidence="3">
    <location>
        <begin position="379"/>
        <end position="406"/>
    </location>
</feature>
<dbReference type="PROSITE" id="PS50003">
    <property type="entry name" value="PH_DOMAIN"/>
    <property type="match status" value="1"/>
</dbReference>
<comment type="caution">
    <text evidence="8">The sequence shown here is derived from an EMBL/GenBank/DDBJ whole genome shotgun (WGS) entry which is preliminary data.</text>
</comment>
<dbReference type="GO" id="GO:0007165">
    <property type="term" value="P:signal transduction"/>
    <property type="evidence" value="ECO:0007669"/>
    <property type="project" value="InterPro"/>
</dbReference>
<evidence type="ECO:0000259" key="6">
    <source>
        <dbReference type="PROSITE" id="PS50102"/>
    </source>
</evidence>
<feature type="transmembrane region" description="Helical" evidence="4">
    <location>
        <begin position="2019"/>
        <end position="2052"/>
    </location>
</feature>
<proteinExistence type="predicted"/>
<evidence type="ECO:0000256" key="2">
    <source>
        <dbReference type="PROSITE-ProRule" id="PRU00176"/>
    </source>
</evidence>
<evidence type="ECO:0000313" key="8">
    <source>
        <dbReference type="EMBL" id="KRY79628.1"/>
    </source>
</evidence>
<feature type="domain" description="Rho-GAP" evidence="7">
    <location>
        <begin position="812"/>
        <end position="1004"/>
    </location>
</feature>
<feature type="compositionally biased region" description="Basic and acidic residues" evidence="3">
    <location>
        <begin position="81"/>
        <end position="91"/>
    </location>
</feature>
<dbReference type="InterPro" id="IPR011993">
    <property type="entry name" value="PH-like_dom_sf"/>
</dbReference>
<organism evidence="8 9">
    <name type="scientific">Trichinella pseudospiralis</name>
    <name type="common">Parasitic roundworm</name>
    <dbReference type="NCBI Taxonomy" id="6337"/>
    <lineage>
        <taxon>Eukaryota</taxon>
        <taxon>Metazoa</taxon>
        <taxon>Ecdysozoa</taxon>
        <taxon>Nematoda</taxon>
        <taxon>Enoplea</taxon>
        <taxon>Dorylaimia</taxon>
        <taxon>Trichinellida</taxon>
        <taxon>Trichinellidae</taxon>
        <taxon>Trichinella</taxon>
    </lineage>
</organism>
<feature type="compositionally biased region" description="Polar residues" evidence="3">
    <location>
        <begin position="1455"/>
        <end position="1464"/>
    </location>
</feature>
<feature type="transmembrane region" description="Helical" evidence="4">
    <location>
        <begin position="1565"/>
        <end position="1587"/>
    </location>
</feature>
<dbReference type="InterPro" id="IPR008936">
    <property type="entry name" value="Rho_GTPase_activation_prot"/>
</dbReference>
<dbReference type="PANTHER" id="PTHR23175:SF23">
    <property type="entry name" value="PDZ DOMAIN-CONTAINING PROTEIN"/>
    <property type="match status" value="1"/>
</dbReference>
<dbReference type="Pfam" id="PF00169">
    <property type="entry name" value="PH"/>
    <property type="match status" value="1"/>
</dbReference>
<feature type="region of interest" description="Disordered" evidence="3">
    <location>
        <begin position="78"/>
        <end position="107"/>
    </location>
</feature>